<dbReference type="EMBL" id="FOJM01000008">
    <property type="protein sequence ID" value="SFA49625.1"/>
    <property type="molecule type" value="Genomic_DNA"/>
</dbReference>
<evidence type="ECO:0000313" key="2">
    <source>
        <dbReference type="Proteomes" id="UP000198836"/>
    </source>
</evidence>
<protein>
    <submittedName>
        <fullName evidence="1">Uncharacterized protein</fullName>
    </submittedName>
</protein>
<keyword evidence="2" id="KW-1185">Reference proteome</keyword>
<reference evidence="2" key="1">
    <citation type="submission" date="2016-10" db="EMBL/GenBank/DDBJ databases">
        <authorList>
            <person name="Varghese N."/>
            <person name="Submissions S."/>
        </authorList>
    </citation>
    <scope>NUCLEOTIDE SEQUENCE [LARGE SCALE GENOMIC DNA]</scope>
    <source>
        <strain evidence="2">DSM 18130</strain>
    </source>
</reference>
<evidence type="ECO:0000313" key="1">
    <source>
        <dbReference type="EMBL" id="SFA49625.1"/>
    </source>
</evidence>
<dbReference type="STRING" id="332999.SAMN04488511_108160"/>
<proteinExistence type="predicted"/>
<name>A0A1I0TCW1_9SPHI</name>
<sequence>MLYHSRLSILLLPSLLDRVAESFSTFIDKRYEYLLKSNKYQTCLALSNAYVQLSNKL</sequence>
<dbReference type="AlphaFoldDB" id="A0A1I0TCW1"/>
<dbReference type="Proteomes" id="UP000198836">
    <property type="component" value="Unassembled WGS sequence"/>
</dbReference>
<gene>
    <name evidence="1" type="ORF">SAMN04488511_108160</name>
</gene>
<organism evidence="1 2">
    <name type="scientific">Pedobacter suwonensis</name>
    <dbReference type="NCBI Taxonomy" id="332999"/>
    <lineage>
        <taxon>Bacteria</taxon>
        <taxon>Pseudomonadati</taxon>
        <taxon>Bacteroidota</taxon>
        <taxon>Sphingobacteriia</taxon>
        <taxon>Sphingobacteriales</taxon>
        <taxon>Sphingobacteriaceae</taxon>
        <taxon>Pedobacter</taxon>
    </lineage>
</organism>
<accession>A0A1I0TCW1</accession>